<sequence>MFGGGERDGSDDDGERGGVVVVGMAIVEVEVVEVEDEVMVVVVEVDVVDMEEEEEDVVVVVAAVVVEVVKVVKVVKVVVVMMKVEVLVGMAVVKVEIDVMVVEVVEVEDEVMVVLVVVAEYEEDDVVEVCGSGSGGGGGKGGGGVRCGQQRMKRKEQGFEAKLVIQQSEAGNAALNQMWRKAIATTARGVGALHHPWRTIAHGHSTAVSPSDAVNSILLRSLKEHYLDVTKMNPPPKINPPSPFTVVQGSLDGNGPALKRTFGNEEITISVMRLANIVPGDGGEDDGADDGDEINQLFLHVDVSKPGQKESLHFLCGLYPDALGIHSVSMRPKADAASSVEDGSSYTGPVFEDLDEKIRDAFHNYIEERGVGDSLFPFLRAWLYVKDHRNLMRWFKSVGTFINENKTAVKDS</sequence>
<name>A0AAD4WHM2_PRUDU</name>
<evidence type="ECO:0000313" key="1">
    <source>
        <dbReference type="EMBL" id="KAI5343685.1"/>
    </source>
</evidence>
<dbReference type="EMBL" id="JAJFAZ020000002">
    <property type="protein sequence ID" value="KAI5343685.1"/>
    <property type="molecule type" value="Genomic_DNA"/>
</dbReference>
<dbReference type="Pfam" id="PF02330">
    <property type="entry name" value="MAM33"/>
    <property type="match status" value="1"/>
</dbReference>
<dbReference type="SUPFAM" id="SSF54529">
    <property type="entry name" value="Mitochondrial glycoprotein MAM33-like"/>
    <property type="match status" value="1"/>
</dbReference>
<organism evidence="1 2">
    <name type="scientific">Prunus dulcis</name>
    <name type="common">Almond</name>
    <name type="synonym">Amygdalus dulcis</name>
    <dbReference type="NCBI Taxonomy" id="3755"/>
    <lineage>
        <taxon>Eukaryota</taxon>
        <taxon>Viridiplantae</taxon>
        <taxon>Streptophyta</taxon>
        <taxon>Embryophyta</taxon>
        <taxon>Tracheophyta</taxon>
        <taxon>Spermatophyta</taxon>
        <taxon>Magnoliopsida</taxon>
        <taxon>eudicotyledons</taxon>
        <taxon>Gunneridae</taxon>
        <taxon>Pentapetalae</taxon>
        <taxon>rosids</taxon>
        <taxon>fabids</taxon>
        <taxon>Rosales</taxon>
        <taxon>Rosaceae</taxon>
        <taxon>Amygdaloideae</taxon>
        <taxon>Amygdaleae</taxon>
        <taxon>Prunus</taxon>
    </lineage>
</organism>
<evidence type="ECO:0008006" key="3">
    <source>
        <dbReference type="Google" id="ProtNLM"/>
    </source>
</evidence>
<dbReference type="Gene3D" id="3.10.280.10">
    <property type="entry name" value="Mitochondrial glycoprotein"/>
    <property type="match status" value="1"/>
</dbReference>
<protein>
    <recommendedName>
        <fullName evidence="3">Mitochondrial glycoprotein family protein</fullName>
    </recommendedName>
</protein>
<dbReference type="AlphaFoldDB" id="A0AAD4WHM2"/>
<dbReference type="PANTHER" id="PTHR31365:SF2">
    <property type="entry name" value="OS01G0771100 PROTEIN"/>
    <property type="match status" value="1"/>
</dbReference>
<proteinExistence type="predicted"/>
<reference evidence="1 2" key="1">
    <citation type="journal article" date="2022" name="G3 (Bethesda)">
        <title>Whole-genome sequence and methylome profiling of the almond [Prunus dulcis (Mill.) D.A. Webb] cultivar 'Nonpareil'.</title>
        <authorList>
            <person name="D'Amico-Willman K.M."/>
            <person name="Ouma W.Z."/>
            <person name="Meulia T."/>
            <person name="Sideli G.M."/>
            <person name="Gradziel T.M."/>
            <person name="Fresnedo-Ramirez J."/>
        </authorList>
    </citation>
    <scope>NUCLEOTIDE SEQUENCE [LARGE SCALE GENOMIC DNA]</scope>
    <source>
        <strain evidence="1">Clone GOH B32 T37-40</strain>
    </source>
</reference>
<dbReference type="PANTHER" id="PTHR31365">
    <property type="entry name" value="EXPRESSED PROTEIN"/>
    <property type="match status" value="1"/>
</dbReference>
<dbReference type="GO" id="GO:0005759">
    <property type="term" value="C:mitochondrial matrix"/>
    <property type="evidence" value="ECO:0007669"/>
    <property type="project" value="InterPro"/>
</dbReference>
<comment type="caution">
    <text evidence="1">The sequence shown here is derived from an EMBL/GenBank/DDBJ whole genome shotgun (WGS) entry which is preliminary data.</text>
</comment>
<dbReference type="Proteomes" id="UP001054821">
    <property type="component" value="Chromosome 2"/>
</dbReference>
<dbReference type="InterPro" id="IPR036561">
    <property type="entry name" value="MAM33_sf"/>
</dbReference>
<evidence type="ECO:0000313" key="2">
    <source>
        <dbReference type="Proteomes" id="UP001054821"/>
    </source>
</evidence>
<accession>A0AAD4WHM2</accession>
<keyword evidence="2" id="KW-1185">Reference proteome</keyword>
<gene>
    <name evidence="1" type="ORF">L3X38_011561</name>
</gene>
<dbReference type="InterPro" id="IPR003428">
    <property type="entry name" value="MAM33"/>
</dbReference>